<name>A0A2A7ARF4_9FIRM</name>
<dbReference type="HAMAP" id="MF_01161">
    <property type="entry name" value="tRNA_Ile_lys_synt"/>
    <property type="match status" value="1"/>
</dbReference>
<dbReference type="PANTHER" id="PTHR43033">
    <property type="entry name" value="TRNA(ILE)-LYSIDINE SYNTHASE-RELATED"/>
    <property type="match status" value="1"/>
</dbReference>
<keyword evidence="6 8" id="KW-0067">ATP-binding</keyword>
<dbReference type="Pfam" id="PF11734">
    <property type="entry name" value="TilS_C"/>
    <property type="match status" value="1"/>
</dbReference>
<dbReference type="SMART" id="SM00977">
    <property type="entry name" value="TilS_C"/>
    <property type="match status" value="1"/>
</dbReference>
<feature type="domain" description="Lysidine-tRNA(Ile) synthetase C-terminal" evidence="9">
    <location>
        <begin position="403"/>
        <end position="473"/>
    </location>
</feature>
<dbReference type="CDD" id="cd01992">
    <property type="entry name" value="TilS_N"/>
    <property type="match status" value="1"/>
</dbReference>
<comment type="function">
    <text evidence="8">Ligates lysine onto the cytidine present at position 34 of the AUA codon-specific tRNA(Ile) that contains the anticodon CAU, in an ATP-dependent manner. Cytidine is converted to lysidine, thus changing the amino acid specificity of the tRNA from methionine to isoleucine.</text>
</comment>
<gene>
    <name evidence="8 10" type="primary">tilS</name>
    <name evidence="10" type="ORF">CGS58_05940</name>
</gene>
<dbReference type="GO" id="GO:0032267">
    <property type="term" value="F:tRNA(Ile)-lysidine synthase activity"/>
    <property type="evidence" value="ECO:0007669"/>
    <property type="project" value="UniProtKB-EC"/>
</dbReference>
<keyword evidence="2 8" id="KW-0963">Cytoplasm</keyword>
<comment type="domain">
    <text evidence="8">The N-terminal region contains the highly conserved SGGXDS motif, predicted to be a P-loop motif involved in ATP binding.</text>
</comment>
<keyword evidence="4 8" id="KW-0819">tRNA processing</keyword>
<evidence type="ECO:0000256" key="2">
    <source>
        <dbReference type="ARBA" id="ARBA00022490"/>
    </source>
</evidence>
<organism evidence="10 11">
    <name type="scientific">Faecalibacterium prausnitzii</name>
    <dbReference type="NCBI Taxonomy" id="853"/>
    <lineage>
        <taxon>Bacteria</taxon>
        <taxon>Bacillati</taxon>
        <taxon>Bacillota</taxon>
        <taxon>Clostridia</taxon>
        <taxon>Eubacteriales</taxon>
        <taxon>Oscillospiraceae</taxon>
        <taxon>Faecalibacterium</taxon>
    </lineage>
</organism>
<comment type="caution">
    <text evidence="10">The sequence shown here is derived from an EMBL/GenBank/DDBJ whole genome shotgun (WGS) entry which is preliminary data.</text>
</comment>
<dbReference type="Proteomes" id="UP000220005">
    <property type="component" value="Unassembled WGS sequence"/>
</dbReference>
<evidence type="ECO:0000313" key="10">
    <source>
        <dbReference type="EMBL" id="PDX81618.1"/>
    </source>
</evidence>
<dbReference type="GO" id="GO:0005524">
    <property type="term" value="F:ATP binding"/>
    <property type="evidence" value="ECO:0007669"/>
    <property type="project" value="UniProtKB-UniRule"/>
</dbReference>
<dbReference type="SUPFAM" id="SSF52402">
    <property type="entry name" value="Adenine nucleotide alpha hydrolases-like"/>
    <property type="match status" value="1"/>
</dbReference>
<dbReference type="GO" id="GO:0006400">
    <property type="term" value="P:tRNA modification"/>
    <property type="evidence" value="ECO:0007669"/>
    <property type="project" value="UniProtKB-UniRule"/>
</dbReference>
<accession>A0A2A7ARF4</accession>
<protein>
    <recommendedName>
        <fullName evidence="8">tRNA(Ile)-lysidine synthase</fullName>
        <ecNumber evidence="8">6.3.4.19</ecNumber>
    </recommendedName>
    <alternativeName>
        <fullName evidence="8">tRNA(Ile)-2-lysyl-cytidine synthase</fullName>
    </alternativeName>
    <alternativeName>
        <fullName evidence="8">tRNA(Ile)-lysidine synthetase</fullName>
    </alternativeName>
</protein>
<dbReference type="InterPro" id="IPR012094">
    <property type="entry name" value="tRNA_Ile_lys_synt"/>
</dbReference>
<evidence type="ECO:0000256" key="7">
    <source>
        <dbReference type="ARBA" id="ARBA00048539"/>
    </source>
</evidence>
<sequence>MKQILKKVRTFAQENELFDPGQKLCAAVSGGADSMALLRILLELQPEFGYQLTACHVNHELRGAAADRDEAFVRGECGRLGVPLRVFHPADVGFAVPPRAGENWARKLRCACFDALHAEGITTVAAAHTATDQAETLLFRLARGTGLHGAAGIRPKREGFCHPLLCLTRGETERFCTGCGQRWVEDETNDSDAYARNRLRHGALPALRSANAAAEENLARFCEKAARADAYFAQKADELLEDAEILLPQRLPAGAVYAMQKEEPVWALEPLQEADPLLLEAALHRLVSPVRDAEEKYVRLLCTLVEQGSGAVQLTEAVRFWAGGGVLWVEEAVEKDPLPEAGVTALPLPFSPEKALELRLPGGWMLETRRIPGGFPEKTQGVHKKDLKNQADYAKITMLYSALVLRHRRPGDTFCPAGRGVRKELRKWMNETGIPPEERDRLPLLAAGSEVVWVCGAGFADGLAPTADSEVVLQMEAQKMEEEQ</sequence>
<evidence type="ECO:0000256" key="6">
    <source>
        <dbReference type="ARBA" id="ARBA00022840"/>
    </source>
</evidence>
<dbReference type="EC" id="6.3.4.19" evidence="8"/>
<dbReference type="GO" id="GO:0005737">
    <property type="term" value="C:cytoplasm"/>
    <property type="evidence" value="ECO:0007669"/>
    <property type="project" value="UniProtKB-SubCell"/>
</dbReference>
<comment type="similarity">
    <text evidence="8">Belongs to the tRNA(Ile)-lysidine synthase family.</text>
</comment>
<dbReference type="InterPro" id="IPR014729">
    <property type="entry name" value="Rossmann-like_a/b/a_fold"/>
</dbReference>
<dbReference type="NCBIfam" id="TIGR02432">
    <property type="entry name" value="lysidine_TilS_N"/>
    <property type="match status" value="1"/>
</dbReference>
<dbReference type="PANTHER" id="PTHR43033:SF1">
    <property type="entry name" value="TRNA(ILE)-LYSIDINE SYNTHASE-RELATED"/>
    <property type="match status" value="1"/>
</dbReference>
<evidence type="ECO:0000259" key="9">
    <source>
        <dbReference type="SMART" id="SM00977"/>
    </source>
</evidence>
<evidence type="ECO:0000256" key="4">
    <source>
        <dbReference type="ARBA" id="ARBA00022694"/>
    </source>
</evidence>
<keyword evidence="3 8" id="KW-0436">Ligase</keyword>
<proteinExistence type="inferred from homology"/>
<feature type="binding site" evidence="8">
    <location>
        <begin position="29"/>
        <end position="34"/>
    </location>
    <ligand>
        <name>ATP</name>
        <dbReference type="ChEBI" id="CHEBI:30616"/>
    </ligand>
</feature>
<dbReference type="InterPro" id="IPR012795">
    <property type="entry name" value="tRNA_Ile_lys_synt_N"/>
</dbReference>
<comment type="subcellular location">
    <subcellularLocation>
        <location evidence="1 8">Cytoplasm</location>
    </subcellularLocation>
</comment>
<dbReference type="RefSeq" id="WP_097839284.1">
    <property type="nucleotide sequence ID" value="NZ_NMTY01000012.1"/>
</dbReference>
<dbReference type="AlphaFoldDB" id="A0A2A7ARF4"/>
<dbReference type="NCBIfam" id="TIGR02433">
    <property type="entry name" value="lysidine_TilS_C"/>
    <property type="match status" value="1"/>
</dbReference>
<evidence type="ECO:0000313" key="11">
    <source>
        <dbReference type="Proteomes" id="UP000220005"/>
    </source>
</evidence>
<dbReference type="SUPFAM" id="SSF56037">
    <property type="entry name" value="PheT/TilS domain"/>
    <property type="match status" value="1"/>
</dbReference>
<dbReference type="EMBL" id="NMTY01000012">
    <property type="protein sequence ID" value="PDX81618.1"/>
    <property type="molecule type" value="Genomic_DNA"/>
</dbReference>
<comment type="catalytic activity">
    <reaction evidence="7 8">
        <text>cytidine(34) in tRNA(Ile2) + L-lysine + ATP = lysidine(34) in tRNA(Ile2) + AMP + diphosphate + H(+)</text>
        <dbReference type="Rhea" id="RHEA:43744"/>
        <dbReference type="Rhea" id="RHEA-COMP:10625"/>
        <dbReference type="Rhea" id="RHEA-COMP:10670"/>
        <dbReference type="ChEBI" id="CHEBI:15378"/>
        <dbReference type="ChEBI" id="CHEBI:30616"/>
        <dbReference type="ChEBI" id="CHEBI:32551"/>
        <dbReference type="ChEBI" id="CHEBI:33019"/>
        <dbReference type="ChEBI" id="CHEBI:82748"/>
        <dbReference type="ChEBI" id="CHEBI:83665"/>
        <dbReference type="ChEBI" id="CHEBI:456215"/>
        <dbReference type="EC" id="6.3.4.19"/>
    </reaction>
</comment>
<keyword evidence="5 8" id="KW-0547">Nucleotide-binding</keyword>
<evidence type="ECO:0000256" key="5">
    <source>
        <dbReference type="ARBA" id="ARBA00022741"/>
    </source>
</evidence>
<reference evidence="10 11" key="1">
    <citation type="journal article" date="2017" name="Front. Microbiol.">
        <title>New Insights into the Diversity of the Genus Faecalibacterium.</title>
        <authorList>
            <person name="Benevides L."/>
            <person name="Burman S."/>
            <person name="Martin R."/>
            <person name="Robert V."/>
            <person name="Thomas M."/>
            <person name="Miquel S."/>
            <person name="Chain F."/>
            <person name="Sokol H."/>
            <person name="Bermudez-Humaran L.G."/>
            <person name="Morrison M."/>
            <person name="Langella P."/>
            <person name="Azevedo V.A."/>
            <person name="Chatel J.M."/>
            <person name="Soares S."/>
        </authorList>
    </citation>
    <scope>NUCLEOTIDE SEQUENCE [LARGE SCALE GENOMIC DNA]</scope>
    <source>
        <strain evidence="10 11">CNCM I 4575</strain>
    </source>
</reference>
<dbReference type="InterPro" id="IPR012796">
    <property type="entry name" value="Lysidine-tRNA-synth_C"/>
</dbReference>
<evidence type="ECO:0000256" key="3">
    <source>
        <dbReference type="ARBA" id="ARBA00022598"/>
    </source>
</evidence>
<evidence type="ECO:0000256" key="1">
    <source>
        <dbReference type="ARBA" id="ARBA00004496"/>
    </source>
</evidence>
<dbReference type="InterPro" id="IPR011063">
    <property type="entry name" value="TilS/TtcA_N"/>
</dbReference>
<evidence type="ECO:0000256" key="8">
    <source>
        <dbReference type="HAMAP-Rule" id="MF_01161"/>
    </source>
</evidence>
<dbReference type="Pfam" id="PF01171">
    <property type="entry name" value="ATP_bind_3"/>
    <property type="match status" value="1"/>
</dbReference>
<dbReference type="Gene3D" id="3.40.50.620">
    <property type="entry name" value="HUPs"/>
    <property type="match status" value="1"/>
</dbReference>